<organism evidence="2 3">
    <name type="scientific">Moraxella catarrhalis</name>
    <name type="common">Branhamella catarrhalis</name>
    <dbReference type="NCBI Taxonomy" id="480"/>
    <lineage>
        <taxon>Bacteria</taxon>
        <taxon>Pseudomonadati</taxon>
        <taxon>Pseudomonadota</taxon>
        <taxon>Gammaproteobacteria</taxon>
        <taxon>Moraxellales</taxon>
        <taxon>Moraxellaceae</taxon>
        <taxon>Moraxella</taxon>
    </lineage>
</organism>
<protein>
    <recommendedName>
        <fullName evidence="1">Winged helix-turn-helix domain-containing protein</fullName>
    </recommendedName>
</protein>
<comment type="caution">
    <text evidence="2">The sequence shown here is derived from an EMBL/GenBank/DDBJ whole genome shotgun (WGS) entry which is preliminary data.</text>
</comment>
<dbReference type="Pfam" id="PF14090">
    <property type="entry name" value="HTH_39"/>
    <property type="match status" value="1"/>
</dbReference>
<evidence type="ECO:0000259" key="1">
    <source>
        <dbReference type="Pfam" id="PF14090"/>
    </source>
</evidence>
<dbReference type="InterPro" id="IPR055245">
    <property type="entry name" value="HTH_proteobacteria"/>
</dbReference>
<reference evidence="2 3" key="1">
    <citation type="journal article" date="2016" name="Genome Biol. Evol.">
        <title>Comparative Genomic Analyses of the Moraxella catarrhalis Serosensitive and Seroresistant Lineages Demonstrate Their Independent Evolution.</title>
        <authorList>
            <person name="Earl J.P."/>
            <person name="de Vries S.P."/>
            <person name="Ahmed A."/>
            <person name="Powell E."/>
            <person name="Schultz M.P."/>
            <person name="Hermans P.W."/>
            <person name="Hill D.J."/>
            <person name="Zhou Z."/>
            <person name="Constantinidou C.I."/>
            <person name="Hu F.Z."/>
            <person name="Bootsma H.J."/>
            <person name="Ehrlich G.D."/>
        </authorList>
    </citation>
    <scope>NUCLEOTIDE SEQUENCE [LARGE SCALE GENOMIC DNA]</scope>
    <source>
        <strain evidence="2 3">Z7574</strain>
    </source>
</reference>
<dbReference type="RefSeq" id="WP_064619103.1">
    <property type="nucleotide sequence ID" value="NZ_LXHE01000014.1"/>
</dbReference>
<evidence type="ECO:0000313" key="3">
    <source>
        <dbReference type="Proteomes" id="UP000078446"/>
    </source>
</evidence>
<feature type="domain" description="Winged helix-turn-helix" evidence="1">
    <location>
        <begin position="12"/>
        <end position="68"/>
    </location>
</feature>
<proteinExistence type="predicted"/>
<evidence type="ECO:0000313" key="2">
    <source>
        <dbReference type="EMBL" id="OAV00244.1"/>
    </source>
</evidence>
<dbReference type="Proteomes" id="UP000078446">
    <property type="component" value="Unassembled WGS sequence"/>
</dbReference>
<name>A0A7Z0UXX7_MORCA</name>
<gene>
    <name evidence="2" type="ORF">AO382_1394</name>
</gene>
<sequence>MIQTPTPIPKGQCGILLEHLKSAPITHLEAVKMYNITGFLARISELRAMGYAITDTYQTSPKGARYKVYRMGAT</sequence>
<dbReference type="AlphaFoldDB" id="A0A7Z0UXX7"/>
<accession>A0A7Z0UXX7</accession>
<dbReference type="EMBL" id="LXHE01000014">
    <property type="protein sequence ID" value="OAV00244.1"/>
    <property type="molecule type" value="Genomic_DNA"/>
</dbReference>